<evidence type="ECO:0000256" key="11">
    <source>
        <dbReference type="ARBA" id="ARBA00051124"/>
    </source>
</evidence>
<organism evidence="15 16">
    <name type="scientific">Mycobacterium kubicae</name>
    <dbReference type="NCBI Taxonomy" id="120959"/>
    <lineage>
        <taxon>Bacteria</taxon>
        <taxon>Bacillati</taxon>
        <taxon>Actinomycetota</taxon>
        <taxon>Actinomycetes</taxon>
        <taxon>Mycobacteriales</taxon>
        <taxon>Mycobacteriaceae</taxon>
        <taxon>Mycobacterium</taxon>
        <taxon>Mycobacterium simiae complex</taxon>
    </lineage>
</organism>
<evidence type="ECO:0000256" key="5">
    <source>
        <dbReference type="ARBA" id="ARBA00022630"/>
    </source>
</evidence>
<evidence type="ECO:0000256" key="6">
    <source>
        <dbReference type="ARBA" id="ARBA00022827"/>
    </source>
</evidence>
<evidence type="ECO:0000256" key="14">
    <source>
        <dbReference type="ARBA" id="ARBA00078392"/>
    </source>
</evidence>
<dbReference type="KEGG" id="mku:I2456_16605"/>
<reference evidence="15" key="1">
    <citation type="submission" date="2020-11" db="EMBL/GenBank/DDBJ databases">
        <title>Intraspecies plasmid and genomic variation of Mycobacterium kubicae revealed by the complete genome sequences of two clinical isolates.</title>
        <authorList>
            <person name="Hendrix J.R."/>
            <person name="Epperson L.E."/>
            <person name="Honda J.R."/>
            <person name="Strong M."/>
        </authorList>
    </citation>
    <scope>NUCLEOTIDE SEQUENCE</scope>
    <source>
        <strain evidence="15">JCM 13573</strain>
    </source>
</reference>
<evidence type="ECO:0000256" key="10">
    <source>
        <dbReference type="ARBA" id="ARBA00023136"/>
    </source>
</evidence>
<evidence type="ECO:0000256" key="1">
    <source>
        <dbReference type="ARBA" id="ARBA00001974"/>
    </source>
</evidence>
<dbReference type="AlphaFoldDB" id="A0AAX1J4V0"/>
<keyword evidence="9" id="KW-0503">Monooxygenase</keyword>
<dbReference type="Proteomes" id="UP000663583">
    <property type="component" value="Chromosome"/>
</dbReference>
<keyword evidence="4" id="KW-1003">Cell membrane</keyword>
<keyword evidence="8" id="KW-0560">Oxidoreductase</keyword>
<dbReference type="PANTHER" id="PTHR43872:SF1">
    <property type="entry name" value="MONOOXYGENASE, PUTATIVE (AFU_ORTHOLOGUE AFUA_8G02570)-RELATED"/>
    <property type="match status" value="1"/>
</dbReference>
<protein>
    <recommendedName>
        <fullName evidence="13">FAD-containing monooxygenase EthA</fullName>
    </recommendedName>
    <alternativeName>
        <fullName evidence="14">Prodrug activator EtaA</fullName>
    </alternativeName>
</protein>
<dbReference type="InterPro" id="IPR051820">
    <property type="entry name" value="FAD-binding_MO"/>
</dbReference>
<dbReference type="SUPFAM" id="SSF51905">
    <property type="entry name" value="FAD/NAD(P)-binding domain"/>
    <property type="match status" value="1"/>
</dbReference>
<comment type="cofactor">
    <cofactor evidence="1">
        <name>FAD</name>
        <dbReference type="ChEBI" id="CHEBI:57692"/>
    </cofactor>
</comment>
<dbReference type="Gene3D" id="3.50.50.60">
    <property type="entry name" value="FAD/NAD(P)-binding domain"/>
    <property type="match status" value="3"/>
</dbReference>
<evidence type="ECO:0000256" key="3">
    <source>
        <dbReference type="ARBA" id="ARBA00010139"/>
    </source>
</evidence>
<proteinExistence type="inferred from homology"/>
<evidence type="ECO:0000256" key="13">
    <source>
        <dbReference type="ARBA" id="ARBA00073152"/>
    </source>
</evidence>
<keyword evidence="6" id="KW-0274">FAD</keyword>
<evidence type="ECO:0000256" key="9">
    <source>
        <dbReference type="ARBA" id="ARBA00023033"/>
    </source>
</evidence>
<dbReference type="FunFam" id="3.50.50.60:FF:000213">
    <property type="entry name" value="FAD-containing monooxygenase EthA"/>
    <property type="match status" value="1"/>
</dbReference>
<keyword evidence="5" id="KW-0285">Flavoprotein</keyword>
<name>A0AAX1J4V0_9MYCO</name>
<evidence type="ECO:0000256" key="4">
    <source>
        <dbReference type="ARBA" id="ARBA00022475"/>
    </source>
</evidence>
<dbReference type="RefSeq" id="WP_068027114.1">
    <property type="nucleotide sequence ID" value="NZ_BLKU01000005.1"/>
</dbReference>
<evidence type="ECO:0000256" key="2">
    <source>
        <dbReference type="ARBA" id="ARBA00004236"/>
    </source>
</evidence>
<sequence length="489" mass="54951">MTEHLDVLIVGAGISGISAAWHLQERCPSKSYAILERRENIGGTWDLFKYPGIRSDSDMYTLGFRFKPWTSEKAIADGPDILAYIKETAAEFGIDKHIRTAHTVTAAEWSDADNRWTVTVDKGDETIKLTSSFLFAASGYYNYDEGYSPTFVGSEDFKGPIIHPQHWPEDLDYAGKKIVVIGSGATAVTLIPALVKTGAGHVTMLQRSPTFIGSLPAIDPFAVKANKYLPPKLAYIANRWKAILFSTFQYQLSRRYPDYMRKTLLTMAKRRLPEGYDVNKHFNPRYNPWDERLCLAPNGDLFRTIRKGQADVVTDTIERFTETGIQLTSGDHIDADIIITATGLNLRLFGGAAIRRNGEPVDLTTTMAYKGMMLSSIPNMTFTIGYTNASWTLKADLVSEYFCRVLNYMDDNGFDTFVPEHPGDSVEERPLMDFTPGYVLRALDTLPKAGERAPWRLKQNYLLDIRLIRQGKVGDQALRFSKHRTPVAV</sequence>
<keyword evidence="10" id="KW-0472">Membrane</keyword>
<evidence type="ECO:0000256" key="8">
    <source>
        <dbReference type="ARBA" id="ARBA00023002"/>
    </source>
</evidence>
<comment type="similarity">
    <text evidence="3">Belongs to the FAD-binding monooxygenase family.</text>
</comment>
<dbReference type="InterPro" id="IPR036188">
    <property type="entry name" value="FAD/NAD-bd_sf"/>
</dbReference>
<accession>A0AAX1J4V0</accession>
<dbReference type="Pfam" id="PF13738">
    <property type="entry name" value="Pyr_redox_3"/>
    <property type="match status" value="1"/>
</dbReference>
<comment type="subcellular location">
    <subcellularLocation>
        <location evidence="2">Cell membrane</location>
    </subcellularLocation>
</comment>
<evidence type="ECO:0000256" key="12">
    <source>
        <dbReference type="ARBA" id="ARBA00059740"/>
    </source>
</evidence>
<dbReference type="FunFam" id="3.50.50.60:FF:000228">
    <property type="entry name" value="FAD-containing monooxygenase EthA"/>
    <property type="match status" value="1"/>
</dbReference>
<dbReference type="EMBL" id="CP065047">
    <property type="protein sequence ID" value="QPI36167.1"/>
    <property type="molecule type" value="Genomic_DNA"/>
</dbReference>
<comment type="function">
    <text evidence="12">Monooxygenase able to convert a wide range of ketones to the corresponding esters or lactones via a Baeyer-Villiger oxidation reaction. Can act on long-chain aliphatic ketones (2-hexanone to 2-dodecanone) and on aromatic ketones (phenylacetone and benzylacetone). Is also able to catalyze enantioselective sulfoxidation of methyl-p-tolylsulfide. In vivo, likely functions as a BVMO, but the exact nature of the physiological substrate(s) remains to be established.</text>
</comment>
<gene>
    <name evidence="15" type="ORF">I2456_16605</name>
</gene>
<evidence type="ECO:0000313" key="15">
    <source>
        <dbReference type="EMBL" id="QPI36167.1"/>
    </source>
</evidence>
<dbReference type="PANTHER" id="PTHR43872">
    <property type="entry name" value="MONOOXYGENASE, PUTATIVE (AFU_ORTHOLOGUE AFUA_8G02570)-RELATED"/>
    <property type="match status" value="1"/>
</dbReference>
<evidence type="ECO:0000313" key="16">
    <source>
        <dbReference type="Proteomes" id="UP000663583"/>
    </source>
</evidence>
<evidence type="ECO:0000256" key="7">
    <source>
        <dbReference type="ARBA" id="ARBA00022857"/>
    </source>
</evidence>
<comment type="catalytic activity">
    <reaction evidence="11">
        <text>ethionamide + NADPH + O2 + H(+) = ethionamide S-oxide + NADP(+) + H2O</text>
        <dbReference type="Rhea" id="RHEA:47616"/>
        <dbReference type="ChEBI" id="CHEBI:4885"/>
        <dbReference type="ChEBI" id="CHEBI:15377"/>
        <dbReference type="ChEBI" id="CHEBI:15378"/>
        <dbReference type="ChEBI" id="CHEBI:15379"/>
        <dbReference type="ChEBI" id="CHEBI:57783"/>
        <dbReference type="ChEBI" id="CHEBI:58349"/>
        <dbReference type="ChEBI" id="CHEBI:87805"/>
    </reaction>
</comment>
<dbReference type="GO" id="GO:0004499">
    <property type="term" value="F:N,N-dimethylaniline monooxygenase activity"/>
    <property type="evidence" value="ECO:0007669"/>
    <property type="project" value="UniProtKB-ARBA"/>
</dbReference>
<dbReference type="GO" id="GO:0005886">
    <property type="term" value="C:plasma membrane"/>
    <property type="evidence" value="ECO:0007669"/>
    <property type="project" value="UniProtKB-SubCell"/>
</dbReference>
<keyword evidence="7" id="KW-0521">NADP</keyword>